<evidence type="ECO:0000313" key="1">
    <source>
        <dbReference type="EMBL" id="MXU86091.1"/>
    </source>
</evidence>
<name>A0A6B0U6U5_IXORI</name>
<organism evidence="1">
    <name type="scientific">Ixodes ricinus</name>
    <name type="common">Common tick</name>
    <name type="synonym">Acarus ricinus</name>
    <dbReference type="NCBI Taxonomy" id="34613"/>
    <lineage>
        <taxon>Eukaryota</taxon>
        <taxon>Metazoa</taxon>
        <taxon>Ecdysozoa</taxon>
        <taxon>Arthropoda</taxon>
        <taxon>Chelicerata</taxon>
        <taxon>Arachnida</taxon>
        <taxon>Acari</taxon>
        <taxon>Parasitiformes</taxon>
        <taxon>Ixodida</taxon>
        <taxon>Ixodoidea</taxon>
        <taxon>Ixodidae</taxon>
        <taxon>Ixodinae</taxon>
        <taxon>Ixodes</taxon>
    </lineage>
</organism>
<proteinExistence type="predicted"/>
<protein>
    <submittedName>
        <fullName evidence="1">Putative secreted protein</fullName>
    </submittedName>
</protein>
<sequence length="89" mass="9958">MLLSNVPFTFSFLPVTGLLYRSYCSEMQRAPVTYFRCVKRVHHSINFPRSSYMAPCSPKPCVSSSPRIEPIAPKLMGGGISSRKNGNCR</sequence>
<accession>A0A6B0U6U5</accession>
<dbReference type="AlphaFoldDB" id="A0A6B0U6U5"/>
<reference evidence="1" key="1">
    <citation type="submission" date="2019-12" db="EMBL/GenBank/DDBJ databases">
        <title>An insight into the sialome of adult female Ixodes ricinus ticks feeding for 6 days.</title>
        <authorList>
            <person name="Perner J."/>
            <person name="Ribeiro J.M.C."/>
        </authorList>
    </citation>
    <scope>NUCLEOTIDE SEQUENCE</scope>
    <source>
        <strain evidence="1">Semi-engorged</strain>
        <tissue evidence="1">Salivary glands</tissue>
    </source>
</reference>
<dbReference type="EMBL" id="GIFC01004008">
    <property type="protein sequence ID" value="MXU86091.1"/>
    <property type="molecule type" value="Transcribed_RNA"/>
</dbReference>